<dbReference type="Pfam" id="PF03009">
    <property type="entry name" value="GDPD"/>
    <property type="match status" value="1"/>
</dbReference>
<keyword evidence="3 7" id="KW-0732">Signal</keyword>
<dbReference type="GO" id="GO:0006629">
    <property type="term" value="P:lipid metabolic process"/>
    <property type="evidence" value="ECO:0007669"/>
    <property type="project" value="InterPro"/>
</dbReference>
<dbReference type="PROSITE" id="PS51704">
    <property type="entry name" value="GP_PDE"/>
    <property type="match status" value="1"/>
</dbReference>
<dbReference type="EC" id="3.1.4.46" evidence="2"/>
<feature type="domain" description="GP-PDE" evidence="8">
    <location>
        <begin position="430"/>
        <end position="755"/>
    </location>
</feature>
<evidence type="ECO:0000256" key="6">
    <source>
        <dbReference type="ARBA" id="ARBA00047512"/>
    </source>
</evidence>
<dbReference type="GO" id="GO:0008889">
    <property type="term" value="F:glycerophosphodiester phosphodiesterase activity"/>
    <property type="evidence" value="ECO:0007669"/>
    <property type="project" value="UniProtKB-EC"/>
</dbReference>
<dbReference type="GO" id="GO:0006071">
    <property type="term" value="P:glycerol metabolic process"/>
    <property type="evidence" value="ECO:0007669"/>
    <property type="project" value="UniProtKB-KW"/>
</dbReference>
<dbReference type="PANTHER" id="PTHR43620:SF7">
    <property type="entry name" value="GLYCEROPHOSPHODIESTER PHOSPHODIESTERASE GDPD5-RELATED"/>
    <property type="match status" value="1"/>
</dbReference>
<dbReference type="Gene3D" id="3.20.20.190">
    <property type="entry name" value="Phosphatidylinositol (PI) phosphodiesterase"/>
    <property type="match status" value="1"/>
</dbReference>
<evidence type="ECO:0000256" key="1">
    <source>
        <dbReference type="ARBA" id="ARBA00007277"/>
    </source>
</evidence>
<reference evidence="9" key="1">
    <citation type="submission" date="2020-02" db="EMBL/GenBank/DDBJ databases">
        <authorList>
            <person name="Meier V. D."/>
        </authorList>
    </citation>
    <scope>NUCLEOTIDE SEQUENCE</scope>
    <source>
        <strain evidence="9">AVDCRST_MAG24</strain>
    </source>
</reference>
<feature type="signal peptide" evidence="7">
    <location>
        <begin position="1"/>
        <end position="35"/>
    </location>
</feature>
<evidence type="ECO:0000256" key="7">
    <source>
        <dbReference type="SAM" id="SignalP"/>
    </source>
</evidence>
<proteinExistence type="inferred from homology"/>
<dbReference type="SUPFAM" id="SSF51695">
    <property type="entry name" value="PLC-like phosphodiesterases"/>
    <property type="match status" value="1"/>
</dbReference>
<evidence type="ECO:0000256" key="4">
    <source>
        <dbReference type="ARBA" id="ARBA00022798"/>
    </source>
</evidence>
<comment type="similarity">
    <text evidence="1">Belongs to the glycerophosphoryl diester phosphodiesterase family.</text>
</comment>
<dbReference type="GO" id="GO:0042597">
    <property type="term" value="C:periplasmic space"/>
    <property type="evidence" value="ECO:0007669"/>
    <property type="project" value="TreeGrafter"/>
</dbReference>
<dbReference type="CDD" id="cd08602">
    <property type="entry name" value="GDPD_ScGlpQ1_like"/>
    <property type="match status" value="1"/>
</dbReference>
<feature type="chain" id="PRO_5027042737" description="glycerophosphodiester phosphodiesterase" evidence="7">
    <location>
        <begin position="36"/>
        <end position="756"/>
    </location>
</feature>
<evidence type="ECO:0000259" key="8">
    <source>
        <dbReference type="PROSITE" id="PS51704"/>
    </source>
</evidence>
<name>A0A6J4LBR5_9ACTN</name>
<accession>A0A6J4LBR5</accession>
<comment type="catalytic activity">
    <reaction evidence="6">
        <text>a sn-glycero-3-phosphodiester + H2O = an alcohol + sn-glycerol 3-phosphate + H(+)</text>
        <dbReference type="Rhea" id="RHEA:12969"/>
        <dbReference type="ChEBI" id="CHEBI:15377"/>
        <dbReference type="ChEBI" id="CHEBI:15378"/>
        <dbReference type="ChEBI" id="CHEBI:30879"/>
        <dbReference type="ChEBI" id="CHEBI:57597"/>
        <dbReference type="ChEBI" id="CHEBI:83408"/>
        <dbReference type="EC" id="3.1.4.46"/>
    </reaction>
</comment>
<dbReference type="InterPro" id="IPR017946">
    <property type="entry name" value="PLC-like_Pdiesterase_TIM-brl"/>
</dbReference>
<evidence type="ECO:0000256" key="2">
    <source>
        <dbReference type="ARBA" id="ARBA00012247"/>
    </source>
</evidence>
<dbReference type="EMBL" id="CADCUF010000099">
    <property type="protein sequence ID" value="CAA9328009.1"/>
    <property type="molecule type" value="Genomic_DNA"/>
</dbReference>
<gene>
    <name evidence="9" type="ORF">AVDCRST_MAG24-677</name>
</gene>
<dbReference type="InterPro" id="IPR030395">
    <property type="entry name" value="GP_PDE_dom"/>
</dbReference>
<dbReference type="Pfam" id="PF13449">
    <property type="entry name" value="Phytase-like"/>
    <property type="match status" value="1"/>
</dbReference>
<organism evidence="9">
    <name type="scientific">uncultured Nocardioidaceae bacterium</name>
    <dbReference type="NCBI Taxonomy" id="253824"/>
    <lineage>
        <taxon>Bacteria</taxon>
        <taxon>Bacillati</taxon>
        <taxon>Actinomycetota</taxon>
        <taxon>Actinomycetes</taxon>
        <taxon>Propionibacteriales</taxon>
        <taxon>Nocardioidaceae</taxon>
        <taxon>environmental samples</taxon>
    </lineage>
</organism>
<evidence type="ECO:0000313" key="9">
    <source>
        <dbReference type="EMBL" id="CAA9328009.1"/>
    </source>
</evidence>
<dbReference type="AlphaFoldDB" id="A0A6J4LBR5"/>
<evidence type="ECO:0000256" key="5">
    <source>
        <dbReference type="ARBA" id="ARBA00022801"/>
    </source>
</evidence>
<dbReference type="InterPro" id="IPR027372">
    <property type="entry name" value="Phytase-like_dom"/>
</dbReference>
<sequence>MQIRRPRPAVSTTLAATLAAGLAAAVLSPVSPATAYGGGGAVTAERAGPRTTVVPTLVARATYDADNYQPGPPSGAAVTPVNGRTGPFPGQVVPGFSAVVDNGNGTFWAMPDNGFGAKTNSADFLLRIYLVRPHWETAAGGKGQIEVERFVSLRDPRQRLDFPIQREDSAGRRLTGADFDIESLVRADDGSFWIGDEFGPFLLHFGRNGVLLEDPVPFPDGKSPQNPYLEPGETPNVGQSRGFEAMGVSGSGRYLYPVVEGPLASDPVERRRWIYEFDTRAGRYTGERWAYQTDQPDDVVGDAFVTGRHRMLLVERDDYEGPAAVIKRVYRVDLDTTDADGFVEKKLRLDALAIANPHRIGAGDGYGTGRQWSLPVQSFETIVRLRDGRLLIANDNNYPTNDARRPGTPDDVEMAVIRLRRVAVERDDGPIVIGHRGASGYRPEHTLAAYALAIRQCADYIEPDLVSTKDGVLVARHENYINDTTDVASKPEFAHLETTKVIDGEPYTGWFTEDFTLAQLRTLRAIERLPIDRPQNKRFNGLYKVPTFDEVLDLARHSRTCDGRKVGVYPETKHPTYFDGQGLSLEEPLLQELRANGFRGHRARVYIQSFETGNLRELDTRTDLRLVQLLDCEGAPFDLESAGDPTTYADIITPRGLREVATYADGIGPCKDLVIPLNPDSSLGEPTSLTNDAHRAGLVVHAFTFRRENRYLPLEFRSSADLTQPGNLVGEIRTFLRAGLDGFFTDNPDLGVKAVD</sequence>
<keyword evidence="4" id="KW-0319">Glycerol metabolism</keyword>
<keyword evidence="5 9" id="KW-0378">Hydrolase</keyword>
<protein>
    <recommendedName>
        <fullName evidence="2">glycerophosphodiester phosphodiesterase</fullName>
        <ecNumber evidence="2">3.1.4.46</ecNumber>
    </recommendedName>
</protein>
<dbReference type="PANTHER" id="PTHR43620">
    <property type="entry name" value="GLYCEROPHOSPHORYL DIESTER PHOSPHODIESTERASE"/>
    <property type="match status" value="1"/>
</dbReference>
<evidence type="ECO:0000256" key="3">
    <source>
        <dbReference type="ARBA" id="ARBA00022729"/>
    </source>
</evidence>